<keyword evidence="2" id="KW-0472">Membrane</keyword>
<accession>A0ABP7XXW6</accession>
<dbReference type="InterPro" id="IPR013324">
    <property type="entry name" value="RNA_pol_sigma_r3/r4-like"/>
</dbReference>
<name>A0ABP7XXW6_9ACTN</name>
<feature type="region of interest" description="Disordered" evidence="1">
    <location>
        <begin position="267"/>
        <end position="424"/>
    </location>
</feature>
<keyword evidence="2" id="KW-0812">Transmembrane</keyword>
<feature type="transmembrane region" description="Helical" evidence="2">
    <location>
        <begin position="240"/>
        <end position="260"/>
    </location>
</feature>
<evidence type="ECO:0000256" key="1">
    <source>
        <dbReference type="SAM" id="MobiDB-lite"/>
    </source>
</evidence>
<dbReference type="SUPFAM" id="SSF88946">
    <property type="entry name" value="Sigma2 domain of RNA polymerase sigma factors"/>
    <property type="match status" value="1"/>
</dbReference>
<dbReference type="InterPro" id="IPR013325">
    <property type="entry name" value="RNA_pol_sigma_r2"/>
</dbReference>
<feature type="compositionally biased region" description="Low complexity" evidence="1">
    <location>
        <begin position="315"/>
        <end position="329"/>
    </location>
</feature>
<dbReference type="Gene3D" id="1.10.10.10">
    <property type="entry name" value="Winged helix-like DNA-binding domain superfamily/Winged helix DNA-binding domain"/>
    <property type="match status" value="1"/>
</dbReference>
<dbReference type="Gene3D" id="1.10.1740.10">
    <property type="match status" value="1"/>
</dbReference>
<gene>
    <name evidence="3" type="ORF">GCM10022416_02310</name>
</gene>
<protein>
    <submittedName>
        <fullName evidence="3">Uncharacterized protein</fullName>
    </submittedName>
</protein>
<feature type="compositionally biased region" description="Pro residues" evidence="1">
    <location>
        <begin position="387"/>
        <end position="424"/>
    </location>
</feature>
<organism evidence="3 4">
    <name type="scientific">Actinomadura keratinilytica</name>
    <dbReference type="NCBI Taxonomy" id="547461"/>
    <lineage>
        <taxon>Bacteria</taxon>
        <taxon>Bacillati</taxon>
        <taxon>Actinomycetota</taxon>
        <taxon>Actinomycetes</taxon>
        <taxon>Streptosporangiales</taxon>
        <taxon>Thermomonosporaceae</taxon>
        <taxon>Actinomadura</taxon>
    </lineage>
</organism>
<dbReference type="Proteomes" id="UP001500266">
    <property type="component" value="Unassembled WGS sequence"/>
</dbReference>
<keyword evidence="4" id="KW-1185">Reference proteome</keyword>
<dbReference type="RefSeq" id="WP_345016452.1">
    <property type="nucleotide sequence ID" value="NZ_BAABDO010000002.1"/>
</dbReference>
<feature type="compositionally biased region" description="Gly residues" evidence="1">
    <location>
        <begin position="330"/>
        <end position="343"/>
    </location>
</feature>
<feature type="compositionally biased region" description="Low complexity" evidence="1">
    <location>
        <begin position="355"/>
        <end position="386"/>
    </location>
</feature>
<dbReference type="InterPro" id="IPR036388">
    <property type="entry name" value="WH-like_DNA-bd_sf"/>
</dbReference>
<keyword evidence="2" id="KW-1133">Transmembrane helix</keyword>
<dbReference type="SUPFAM" id="SSF88659">
    <property type="entry name" value="Sigma3 and sigma4 domains of RNA polymerase sigma factors"/>
    <property type="match status" value="1"/>
</dbReference>
<dbReference type="EMBL" id="BAABDO010000002">
    <property type="protein sequence ID" value="GAA4127545.1"/>
    <property type="molecule type" value="Genomic_DNA"/>
</dbReference>
<evidence type="ECO:0000313" key="4">
    <source>
        <dbReference type="Proteomes" id="UP001500266"/>
    </source>
</evidence>
<comment type="caution">
    <text evidence="3">The sequence shown here is derived from an EMBL/GenBank/DDBJ whole genome shotgun (WGS) entry which is preliminary data.</text>
</comment>
<proteinExistence type="predicted"/>
<evidence type="ECO:0000313" key="3">
    <source>
        <dbReference type="EMBL" id="GAA4127545.1"/>
    </source>
</evidence>
<feature type="region of interest" description="Disordered" evidence="1">
    <location>
        <begin position="217"/>
        <end position="236"/>
    </location>
</feature>
<sequence length="424" mass="42249">MRADPGALYDAHAARLYAYCWSLVGDRAAADAVTSTFVATVRHPPRGDTVLWLYALARSACMELGALDGLPDGAFRSRPASARPASPGDPLLRAAAGLRADHREVLLLWAGGWLEIDDIARVVGVAPDTARGLLHAARTRLERAVLDALMRAPAHTPAHLELIGAFEKGGLPRLLARRVPDRPPRELRERVLAACEVEARRTLPTVTAGGPLVVIGGAAGPEPTSPDAGRSKARKKARKVGAAASLAAAAAAAVGMLISWPVGKGGGSAKLVPTSGSDRAEAGSARPSDGSSGGASDAARSGGLSTGPLTQSSRPAAPSWAGTGASGAPPGRGGGTPSGGGGSSAAPGEKRRATGRPAAPGSTSPGAPTPTASSPTRTPTGTATPADPAPERPTSPSSPPPAASPDPSAAPAPTSNPAPSPSED</sequence>
<feature type="compositionally biased region" description="Low complexity" evidence="1">
    <location>
        <begin position="282"/>
        <end position="303"/>
    </location>
</feature>
<evidence type="ECO:0000256" key="2">
    <source>
        <dbReference type="SAM" id="Phobius"/>
    </source>
</evidence>
<reference evidence="4" key="1">
    <citation type="journal article" date="2019" name="Int. J. Syst. Evol. Microbiol.">
        <title>The Global Catalogue of Microorganisms (GCM) 10K type strain sequencing project: providing services to taxonomists for standard genome sequencing and annotation.</title>
        <authorList>
            <consortium name="The Broad Institute Genomics Platform"/>
            <consortium name="The Broad Institute Genome Sequencing Center for Infectious Disease"/>
            <person name="Wu L."/>
            <person name="Ma J."/>
        </authorList>
    </citation>
    <scope>NUCLEOTIDE SEQUENCE [LARGE SCALE GENOMIC DNA]</scope>
    <source>
        <strain evidence="4">JCM 17316</strain>
    </source>
</reference>